<dbReference type="SUPFAM" id="SSF51735">
    <property type="entry name" value="NAD(P)-binding Rossmann-fold domains"/>
    <property type="match status" value="1"/>
</dbReference>
<sequence length="270" mass="28894">MPSDEPMRLNSKRALVTGAGKGIGRGCALELARAGADLILNDRPGSQELAQTADDIRALGRQCWTVEADVFSPDGCAALIQSAIQQAGEIDILISNPAYGKRDRFLDFSTSEFDKVIDATFKSGFHIAQAMARHRVELGGGGKILFITSVVAEMPFEECSPYSAAKAALNQLTQCIAVELFSHRINVNAIEPGWIDTPNERVTFSDDVIDSSGASLPWGRLGTPADIGRAATFLVSDAADYITGTVLPVDGGFRFKDMRSVSQLAPKKAT</sequence>
<dbReference type="PRINTS" id="PR00081">
    <property type="entry name" value="GDHRDH"/>
</dbReference>
<keyword evidence="4" id="KW-1185">Reference proteome</keyword>
<evidence type="ECO:0000256" key="1">
    <source>
        <dbReference type="ARBA" id="ARBA00006484"/>
    </source>
</evidence>
<evidence type="ECO:0000313" key="4">
    <source>
        <dbReference type="Proteomes" id="UP000316304"/>
    </source>
</evidence>
<dbReference type="EMBL" id="SJPT01000017">
    <property type="protein sequence ID" value="TWU11170.1"/>
    <property type="molecule type" value="Genomic_DNA"/>
</dbReference>
<proteinExistence type="inferred from homology"/>
<dbReference type="Pfam" id="PF13561">
    <property type="entry name" value="adh_short_C2"/>
    <property type="match status" value="1"/>
</dbReference>
<name>A0A5C6BGU0_9BACT</name>
<dbReference type="EC" id="1.1.1.127" evidence="3"/>
<dbReference type="PANTHER" id="PTHR43639:SF1">
    <property type="entry name" value="SHORT-CHAIN DEHYDROGENASE_REDUCTASE FAMILY PROTEIN"/>
    <property type="match status" value="1"/>
</dbReference>
<organism evidence="3 4">
    <name type="scientific">Novipirellula galeiformis</name>
    <dbReference type="NCBI Taxonomy" id="2528004"/>
    <lineage>
        <taxon>Bacteria</taxon>
        <taxon>Pseudomonadati</taxon>
        <taxon>Planctomycetota</taxon>
        <taxon>Planctomycetia</taxon>
        <taxon>Pirellulales</taxon>
        <taxon>Pirellulaceae</taxon>
        <taxon>Novipirellula</taxon>
    </lineage>
</organism>
<dbReference type="Gene3D" id="3.40.50.720">
    <property type="entry name" value="NAD(P)-binding Rossmann-like Domain"/>
    <property type="match status" value="1"/>
</dbReference>
<dbReference type="FunFam" id="3.40.50.720:FF:000084">
    <property type="entry name" value="Short-chain dehydrogenase reductase"/>
    <property type="match status" value="1"/>
</dbReference>
<dbReference type="PRINTS" id="PR00080">
    <property type="entry name" value="SDRFAMILY"/>
</dbReference>
<evidence type="ECO:0000256" key="2">
    <source>
        <dbReference type="ARBA" id="ARBA00023002"/>
    </source>
</evidence>
<dbReference type="InterPro" id="IPR036291">
    <property type="entry name" value="NAD(P)-bd_dom_sf"/>
</dbReference>
<keyword evidence="2 3" id="KW-0560">Oxidoreductase</keyword>
<dbReference type="Proteomes" id="UP000316304">
    <property type="component" value="Unassembled WGS sequence"/>
</dbReference>
<comment type="caution">
    <text evidence="3">The sequence shown here is derived from an EMBL/GenBank/DDBJ whole genome shotgun (WGS) entry which is preliminary data.</text>
</comment>
<dbReference type="InterPro" id="IPR002347">
    <property type="entry name" value="SDR_fam"/>
</dbReference>
<comment type="similarity">
    <text evidence="1">Belongs to the short-chain dehydrogenases/reductases (SDR) family.</text>
</comment>
<dbReference type="RefSeq" id="WP_231612662.1">
    <property type="nucleotide sequence ID" value="NZ_SJPT01000017.1"/>
</dbReference>
<dbReference type="PROSITE" id="PS00061">
    <property type="entry name" value="ADH_SHORT"/>
    <property type="match status" value="1"/>
</dbReference>
<dbReference type="AlphaFoldDB" id="A0A5C6BGU0"/>
<protein>
    <submittedName>
        <fullName evidence="3">2-dehydro-3-deoxy-D-gluconate 5-dehydrogenase</fullName>
        <ecNumber evidence="3">1.1.1.127</ecNumber>
    </submittedName>
</protein>
<dbReference type="InterPro" id="IPR020904">
    <property type="entry name" value="Sc_DH/Rdtase_CS"/>
</dbReference>
<evidence type="ECO:0000313" key="3">
    <source>
        <dbReference type="EMBL" id="TWU11170.1"/>
    </source>
</evidence>
<dbReference type="GO" id="GO:0047001">
    <property type="term" value="F:2-dehydro-3-deoxy-D-gluconate 5-dehydrogenase activity"/>
    <property type="evidence" value="ECO:0007669"/>
    <property type="project" value="UniProtKB-EC"/>
</dbReference>
<accession>A0A5C6BGU0</accession>
<dbReference type="CDD" id="cd05233">
    <property type="entry name" value="SDR_c"/>
    <property type="match status" value="1"/>
</dbReference>
<reference evidence="3 4" key="1">
    <citation type="submission" date="2019-02" db="EMBL/GenBank/DDBJ databases">
        <title>Deep-cultivation of Planctomycetes and their phenomic and genomic characterization uncovers novel biology.</title>
        <authorList>
            <person name="Wiegand S."/>
            <person name="Jogler M."/>
            <person name="Boedeker C."/>
            <person name="Pinto D."/>
            <person name="Vollmers J."/>
            <person name="Rivas-Marin E."/>
            <person name="Kohn T."/>
            <person name="Peeters S.H."/>
            <person name="Heuer A."/>
            <person name="Rast P."/>
            <person name="Oberbeckmann S."/>
            <person name="Bunk B."/>
            <person name="Jeske O."/>
            <person name="Meyerdierks A."/>
            <person name="Storesund J.E."/>
            <person name="Kallscheuer N."/>
            <person name="Luecker S."/>
            <person name="Lage O.M."/>
            <person name="Pohl T."/>
            <person name="Merkel B.J."/>
            <person name="Hornburger P."/>
            <person name="Mueller R.-W."/>
            <person name="Bruemmer F."/>
            <person name="Labrenz M."/>
            <person name="Spormann A.M."/>
            <person name="Op Den Camp H."/>
            <person name="Overmann J."/>
            <person name="Amann R."/>
            <person name="Jetten M.S.M."/>
            <person name="Mascher T."/>
            <person name="Medema M.H."/>
            <person name="Devos D.P."/>
            <person name="Kaster A.-K."/>
            <person name="Ovreas L."/>
            <person name="Rohde M."/>
            <person name="Galperin M.Y."/>
            <person name="Jogler C."/>
        </authorList>
    </citation>
    <scope>NUCLEOTIDE SEQUENCE [LARGE SCALE GENOMIC DNA]</scope>
    <source>
        <strain evidence="3 4">Pla52o</strain>
    </source>
</reference>
<gene>
    <name evidence="3" type="primary">kduD</name>
    <name evidence="3" type="ORF">Pla52o_56080</name>
</gene>
<dbReference type="PANTHER" id="PTHR43639">
    <property type="entry name" value="OXIDOREDUCTASE, SHORT-CHAIN DEHYDROGENASE/REDUCTASE FAMILY (AFU_ORTHOLOGUE AFUA_5G02870)"/>
    <property type="match status" value="1"/>
</dbReference>